<dbReference type="OrthoDB" id="1517790at2759"/>
<accession>A0A2S5B8U7</accession>
<dbReference type="AlphaFoldDB" id="A0A2S5B8U7"/>
<reference evidence="4 5" key="1">
    <citation type="journal article" date="2018" name="Front. Microbiol.">
        <title>Prospects for Fungal Bioremediation of Acidic Radioactive Waste Sites: Characterization and Genome Sequence of Rhodotorula taiwanensis MD1149.</title>
        <authorList>
            <person name="Tkavc R."/>
            <person name="Matrosova V.Y."/>
            <person name="Grichenko O.E."/>
            <person name="Gostincar C."/>
            <person name="Volpe R.P."/>
            <person name="Klimenkova P."/>
            <person name="Gaidamakova E.K."/>
            <person name="Zhou C.E."/>
            <person name="Stewart B.J."/>
            <person name="Lyman M.G."/>
            <person name="Malfatti S.A."/>
            <person name="Rubinfeld B."/>
            <person name="Courtot M."/>
            <person name="Singh J."/>
            <person name="Dalgard C.L."/>
            <person name="Hamilton T."/>
            <person name="Frey K.G."/>
            <person name="Gunde-Cimerman N."/>
            <person name="Dugan L."/>
            <person name="Daly M.J."/>
        </authorList>
    </citation>
    <scope>NUCLEOTIDE SEQUENCE [LARGE SCALE GENOMIC DNA]</scope>
    <source>
        <strain evidence="4 5">MD1149</strain>
    </source>
</reference>
<feature type="compositionally biased region" description="Low complexity" evidence="3">
    <location>
        <begin position="582"/>
        <end position="591"/>
    </location>
</feature>
<feature type="compositionally biased region" description="Basic and acidic residues" evidence="3">
    <location>
        <begin position="480"/>
        <end position="491"/>
    </location>
</feature>
<dbReference type="Gene3D" id="3.80.10.10">
    <property type="entry name" value="Ribonuclease Inhibitor"/>
    <property type="match status" value="2"/>
</dbReference>
<proteinExistence type="predicted"/>
<gene>
    <name evidence="4" type="ORF">BMF94_3536</name>
</gene>
<organism evidence="4 5">
    <name type="scientific">Rhodotorula taiwanensis</name>
    <dbReference type="NCBI Taxonomy" id="741276"/>
    <lineage>
        <taxon>Eukaryota</taxon>
        <taxon>Fungi</taxon>
        <taxon>Dikarya</taxon>
        <taxon>Basidiomycota</taxon>
        <taxon>Pucciniomycotina</taxon>
        <taxon>Microbotryomycetes</taxon>
        <taxon>Sporidiobolales</taxon>
        <taxon>Sporidiobolaceae</taxon>
        <taxon>Rhodotorula</taxon>
    </lineage>
</organism>
<feature type="compositionally biased region" description="Low complexity" evidence="3">
    <location>
        <begin position="61"/>
        <end position="70"/>
    </location>
</feature>
<keyword evidence="2" id="KW-0677">Repeat</keyword>
<name>A0A2S5B8U7_9BASI</name>
<protein>
    <recommendedName>
        <fullName evidence="6">L domain-like protein</fullName>
    </recommendedName>
</protein>
<evidence type="ECO:0000256" key="1">
    <source>
        <dbReference type="ARBA" id="ARBA00022614"/>
    </source>
</evidence>
<evidence type="ECO:0000313" key="4">
    <source>
        <dbReference type="EMBL" id="POY73203.1"/>
    </source>
</evidence>
<feature type="compositionally biased region" description="Gly residues" evidence="3">
    <location>
        <begin position="626"/>
        <end position="646"/>
    </location>
</feature>
<feature type="compositionally biased region" description="Basic and acidic residues" evidence="3">
    <location>
        <begin position="556"/>
        <end position="565"/>
    </location>
</feature>
<evidence type="ECO:0000313" key="5">
    <source>
        <dbReference type="Proteomes" id="UP000237144"/>
    </source>
</evidence>
<dbReference type="PROSITE" id="PS51450">
    <property type="entry name" value="LRR"/>
    <property type="match status" value="1"/>
</dbReference>
<dbReference type="InterPro" id="IPR032675">
    <property type="entry name" value="LRR_dom_sf"/>
</dbReference>
<keyword evidence="5" id="KW-1185">Reference proteome</keyword>
<evidence type="ECO:0000256" key="3">
    <source>
        <dbReference type="SAM" id="MobiDB-lite"/>
    </source>
</evidence>
<keyword evidence="1" id="KW-0433">Leucine-rich repeat</keyword>
<feature type="compositionally biased region" description="Polar residues" evidence="3">
    <location>
        <begin position="71"/>
        <end position="80"/>
    </location>
</feature>
<dbReference type="SUPFAM" id="SSF52058">
    <property type="entry name" value="L domain-like"/>
    <property type="match status" value="1"/>
</dbReference>
<dbReference type="PANTHER" id="PTHR46652">
    <property type="entry name" value="LEUCINE-RICH REPEAT AND IQ DOMAIN-CONTAINING PROTEIN 1-RELATED"/>
    <property type="match status" value="1"/>
</dbReference>
<evidence type="ECO:0000256" key="2">
    <source>
        <dbReference type="ARBA" id="ARBA00022737"/>
    </source>
</evidence>
<feature type="compositionally biased region" description="Polar residues" evidence="3">
    <location>
        <begin position="596"/>
        <end position="606"/>
    </location>
</feature>
<feature type="region of interest" description="Disordered" evidence="3">
    <location>
        <begin position="391"/>
        <end position="646"/>
    </location>
</feature>
<dbReference type="InterPro" id="IPR050836">
    <property type="entry name" value="SDS22/Internalin_LRR"/>
</dbReference>
<feature type="compositionally biased region" description="Low complexity" evidence="3">
    <location>
        <begin position="522"/>
        <end position="532"/>
    </location>
</feature>
<feature type="compositionally biased region" description="Low complexity" evidence="3">
    <location>
        <begin position="38"/>
        <end position="50"/>
    </location>
</feature>
<feature type="region of interest" description="Disordered" evidence="3">
    <location>
        <begin position="1"/>
        <end position="80"/>
    </location>
</feature>
<evidence type="ECO:0008006" key="6">
    <source>
        <dbReference type="Google" id="ProtNLM"/>
    </source>
</evidence>
<dbReference type="STRING" id="741276.A0A2S5B8U7"/>
<feature type="compositionally biased region" description="Low complexity" evidence="3">
    <location>
        <begin position="457"/>
        <end position="467"/>
    </location>
</feature>
<sequence>MPKLAHQTGQRGPAKPYGRRDDATASSRPRPTRPRPDGPGQSGQQQQQQQRHQRAGPRAPPKAAAKPSKPQQLDLSGQQLTAPPSFADFTALSKLNLTNCGLTSISFVKQVAGSLTWLNVSGNDLSGPGAWDGVETLSTLFVLNASHCSLTETPRCIASLKSLKALVLSHNSLTKLEHVAKLPDLNTLVVSNNSLPALPKSLATLPALKKISAAHNQLSSAGLPDLSALPHLHELRLNDNRPLSSLPSHFGSWGKAALPPSETSSHDPTKPRKGGLEILDIGNCGFESWFGLRELVKQDGIANFGLKGNKVAEEAIAANGADGFREKLQILLPSLRILDTHRFDAKHAELKAARSSRTAEQKILDAGPMALALNAKSDAPVEVTELLKARERERENKRRRKKGIAEEVGEGKKRRRDDNEVDDAAMAHSDNAAGSAVEKGKKRVRTDQEGDVDAVTDPEASAAAGAADKPKKPKKRTKAERKALAKARDAEVTTVGPSAAPDADLAVPRKGGALDALKDDGSAAPRPVSAPAAAPPPPPAEARPEEKQKTSVAKIVEVRKPDGGKKKGKKSKAAADSERAAVDVGALLGLAPDPTESASLGDSTATIDGPATAATAKEDPLASLGSGSGNAWGAAGNGLFGGGGWD</sequence>
<dbReference type="EMBL" id="PJQD01000038">
    <property type="protein sequence ID" value="POY73203.1"/>
    <property type="molecule type" value="Genomic_DNA"/>
</dbReference>
<dbReference type="Pfam" id="PF13855">
    <property type="entry name" value="LRR_8"/>
    <property type="match status" value="1"/>
</dbReference>
<comment type="caution">
    <text evidence="4">The sequence shown here is derived from an EMBL/GenBank/DDBJ whole genome shotgun (WGS) entry which is preliminary data.</text>
</comment>
<dbReference type="InterPro" id="IPR001611">
    <property type="entry name" value="Leu-rich_rpt"/>
</dbReference>
<dbReference type="Proteomes" id="UP000237144">
    <property type="component" value="Unassembled WGS sequence"/>
</dbReference>
<dbReference type="PANTHER" id="PTHR46652:SF7">
    <property type="entry name" value="LEUCINE-RICH REPEAT AND IQ DOMAIN-CONTAINING PROTEIN 1"/>
    <property type="match status" value="1"/>
</dbReference>